<evidence type="ECO:0000256" key="6">
    <source>
        <dbReference type="RuleBase" id="RU003345"/>
    </source>
</evidence>
<gene>
    <name evidence="8" type="ORF">GCM10010191_73560</name>
</gene>
<evidence type="ECO:0000259" key="7">
    <source>
        <dbReference type="Pfam" id="PF00171"/>
    </source>
</evidence>
<evidence type="ECO:0000313" key="9">
    <source>
        <dbReference type="Proteomes" id="UP001501231"/>
    </source>
</evidence>
<name>A0ABN3K0G9_9ACTN</name>
<comment type="similarity">
    <text evidence="1 6">Belongs to the aldehyde dehydrogenase family.</text>
</comment>
<dbReference type="InterPro" id="IPR015590">
    <property type="entry name" value="Aldehyde_DH_dom"/>
</dbReference>
<dbReference type="EC" id="1.2.1.3" evidence="3"/>
<dbReference type="InterPro" id="IPR016163">
    <property type="entry name" value="Ald_DH_C"/>
</dbReference>
<comment type="caution">
    <text evidence="8">The sequence shown here is derived from an EMBL/GenBank/DDBJ whole genome shotgun (WGS) entry which is preliminary data.</text>
</comment>
<dbReference type="InterPro" id="IPR016161">
    <property type="entry name" value="Ald_DH/histidinol_DH"/>
</dbReference>
<dbReference type="PANTHER" id="PTHR42804">
    <property type="entry name" value="ALDEHYDE DEHYDROGENASE"/>
    <property type="match status" value="1"/>
</dbReference>
<dbReference type="PROSITE" id="PS00070">
    <property type="entry name" value="ALDEHYDE_DEHYDR_CYS"/>
    <property type="match status" value="1"/>
</dbReference>
<protein>
    <recommendedName>
        <fullName evidence="3">aldehyde dehydrogenase (NAD(+))</fullName>
        <ecNumber evidence="3">1.2.1.3</ecNumber>
    </recommendedName>
</protein>
<dbReference type="PROSITE" id="PS00687">
    <property type="entry name" value="ALDEHYDE_DEHYDR_GLU"/>
    <property type="match status" value="1"/>
</dbReference>
<dbReference type="PANTHER" id="PTHR42804:SF1">
    <property type="entry name" value="ALDEHYDE DEHYDROGENASE-RELATED"/>
    <property type="match status" value="1"/>
</dbReference>
<dbReference type="SUPFAM" id="SSF53720">
    <property type="entry name" value="ALDH-like"/>
    <property type="match status" value="1"/>
</dbReference>
<dbReference type="RefSeq" id="WP_344595393.1">
    <property type="nucleotide sequence ID" value="NZ_BAAARW010000030.1"/>
</dbReference>
<comment type="catalytic activity">
    <reaction evidence="4">
        <text>an aldehyde + NAD(+) + H2O = a carboxylate + NADH + 2 H(+)</text>
        <dbReference type="Rhea" id="RHEA:16185"/>
        <dbReference type="ChEBI" id="CHEBI:15377"/>
        <dbReference type="ChEBI" id="CHEBI:15378"/>
        <dbReference type="ChEBI" id="CHEBI:17478"/>
        <dbReference type="ChEBI" id="CHEBI:29067"/>
        <dbReference type="ChEBI" id="CHEBI:57540"/>
        <dbReference type="ChEBI" id="CHEBI:57945"/>
        <dbReference type="EC" id="1.2.1.3"/>
    </reaction>
</comment>
<dbReference type="Proteomes" id="UP001501231">
    <property type="component" value="Unassembled WGS sequence"/>
</dbReference>
<dbReference type="InterPro" id="IPR016162">
    <property type="entry name" value="Ald_DH_N"/>
</dbReference>
<dbReference type="Gene3D" id="3.40.605.10">
    <property type="entry name" value="Aldehyde Dehydrogenase, Chain A, domain 1"/>
    <property type="match status" value="1"/>
</dbReference>
<evidence type="ECO:0000313" key="8">
    <source>
        <dbReference type="EMBL" id="GAA2445898.1"/>
    </source>
</evidence>
<reference evidence="8 9" key="1">
    <citation type="journal article" date="2019" name="Int. J. Syst. Evol. Microbiol.">
        <title>The Global Catalogue of Microorganisms (GCM) 10K type strain sequencing project: providing services to taxonomists for standard genome sequencing and annotation.</title>
        <authorList>
            <consortium name="The Broad Institute Genomics Platform"/>
            <consortium name="The Broad Institute Genome Sequencing Center for Infectious Disease"/>
            <person name="Wu L."/>
            <person name="Ma J."/>
        </authorList>
    </citation>
    <scope>NUCLEOTIDE SEQUENCE [LARGE SCALE GENOMIC DNA]</scope>
    <source>
        <strain evidence="8 9">JCM 3325</strain>
    </source>
</reference>
<evidence type="ECO:0000256" key="1">
    <source>
        <dbReference type="ARBA" id="ARBA00009986"/>
    </source>
</evidence>
<accession>A0ABN3K0G9</accession>
<dbReference type="Pfam" id="PF00171">
    <property type="entry name" value="Aldedh"/>
    <property type="match status" value="1"/>
</dbReference>
<dbReference type="EMBL" id="BAAARW010000030">
    <property type="protein sequence ID" value="GAA2445898.1"/>
    <property type="molecule type" value="Genomic_DNA"/>
</dbReference>
<organism evidence="8 9">
    <name type="scientific">Actinomadura vinacea</name>
    <dbReference type="NCBI Taxonomy" id="115336"/>
    <lineage>
        <taxon>Bacteria</taxon>
        <taxon>Bacillati</taxon>
        <taxon>Actinomycetota</taxon>
        <taxon>Actinomycetes</taxon>
        <taxon>Streptosporangiales</taxon>
        <taxon>Thermomonosporaceae</taxon>
        <taxon>Actinomadura</taxon>
    </lineage>
</organism>
<feature type="domain" description="Aldehyde dehydrogenase" evidence="7">
    <location>
        <begin position="16"/>
        <end position="482"/>
    </location>
</feature>
<keyword evidence="2 6" id="KW-0560">Oxidoreductase</keyword>
<sequence>MEGILSERRSYVAGKWVEGDEAFAVENPADESTVTELSATPPAEIERAVVEARHSFDDGVWADAAPAERARVLRAFLDHVEASRAALVATMVAEAGQPPSFAERAQFLAGLGLARGTIDLYLSMAHEEANPVPADELVRGRVALSLRRHEPVGVVSAITPYNGAIIMAMQKIVPALMAGNSVVLRPSPLTPLSSLVFGAAADAAGLPPGVLSVVVENGSAGAELLTTHPAVDMVSFTGSSAVGRRILAQAAPTIKHVGLELGGKSAQIYLPDAVHRAAAGAVAVVAATAGQACVAATRMLVPRERKDEVLDAVSQAYSALVVGAPTDPSTTLGPVISAAQRERCEHFVSLAVEHGGGVVRGGGRPGGLDRGYYFEPTVLDLPDNANPAAQEEIFGPVIGIIGYRDLDDAVRMANDSAYGLSGQVYGADTAAATAVARRLRTGAVNVNTALFSAYAPGGGYKQSGLGRERGTDGIRAYQEVKHLVVGELR</sequence>
<keyword evidence="9" id="KW-1185">Reference proteome</keyword>
<evidence type="ECO:0000256" key="3">
    <source>
        <dbReference type="ARBA" id="ARBA00024226"/>
    </source>
</evidence>
<proteinExistence type="inferred from homology"/>
<dbReference type="InterPro" id="IPR016160">
    <property type="entry name" value="Ald_DH_CS_CYS"/>
</dbReference>
<evidence type="ECO:0000256" key="2">
    <source>
        <dbReference type="ARBA" id="ARBA00023002"/>
    </source>
</evidence>
<evidence type="ECO:0000256" key="5">
    <source>
        <dbReference type="PROSITE-ProRule" id="PRU10007"/>
    </source>
</evidence>
<feature type="active site" evidence="5">
    <location>
        <position position="260"/>
    </location>
</feature>
<evidence type="ECO:0000256" key="4">
    <source>
        <dbReference type="ARBA" id="ARBA00049194"/>
    </source>
</evidence>
<dbReference type="Gene3D" id="3.40.309.10">
    <property type="entry name" value="Aldehyde Dehydrogenase, Chain A, domain 2"/>
    <property type="match status" value="1"/>
</dbReference>
<dbReference type="InterPro" id="IPR029510">
    <property type="entry name" value="Ald_DH_CS_GLU"/>
</dbReference>